<evidence type="ECO:0000256" key="1">
    <source>
        <dbReference type="ARBA" id="ARBA00008984"/>
    </source>
</evidence>
<dbReference type="SUPFAM" id="SSF75169">
    <property type="entry name" value="DsrEFH-like"/>
    <property type="match status" value="1"/>
</dbReference>
<dbReference type="Proteomes" id="UP000054976">
    <property type="component" value="Unassembled WGS sequence"/>
</dbReference>
<sequence length="194" mass="22326">MEIDARGLACPKPIILAEEALSKMQEGVVTIVVDNEGSMENLKKYATRFGYYYEVEKEEDYWKVKIVKGYTCQITSHKEKPAKKDLLVIITSDVIGKDEKLGRILMKAYFETMIATKQLPQMIFLMNTAVKLSTVDEEFIQLLKKIEEMGTEIFTCGTCLKYYNLEDRLKVGFRGTTNHFVEGMFDFNKTVWIG</sequence>
<organism evidence="3 4">
    <name type="scientific">Thermodesulfovibrio aggregans</name>
    <dbReference type="NCBI Taxonomy" id="86166"/>
    <lineage>
        <taxon>Bacteria</taxon>
        <taxon>Pseudomonadati</taxon>
        <taxon>Nitrospirota</taxon>
        <taxon>Thermodesulfovibrionia</taxon>
        <taxon>Thermodesulfovibrionales</taxon>
        <taxon>Thermodesulfovibrionaceae</taxon>
        <taxon>Thermodesulfovibrio</taxon>
    </lineage>
</organism>
<dbReference type="EMBL" id="BCNO01000001">
    <property type="protein sequence ID" value="GAQ94013.1"/>
    <property type="molecule type" value="Genomic_DNA"/>
</dbReference>
<dbReference type="OrthoDB" id="9801500at2"/>
<reference evidence="4" key="1">
    <citation type="submission" date="2016-01" db="EMBL/GenBank/DDBJ databases">
        <title>Draft genome sequence of Thermodesulfovibrio aggregans strain TGE-P1.</title>
        <authorList>
            <person name="Sekiguchi Y."/>
            <person name="Ohashi A."/>
            <person name="Matsuura N."/>
            <person name="Tourlousse M.D."/>
        </authorList>
    </citation>
    <scope>NUCLEOTIDE SEQUENCE [LARGE SCALE GENOMIC DNA]</scope>
    <source>
        <strain evidence="4">TGE-P1</strain>
    </source>
</reference>
<feature type="domain" description="UPF0033" evidence="2">
    <location>
        <begin position="3"/>
        <end position="27"/>
    </location>
</feature>
<dbReference type="InterPro" id="IPR001455">
    <property type="entry name" value="TusA-like"/>
</dbReference>
<dbReference type="PANTHER" id="PTHR33279:SF6">
    <property type="entry name" value="SULFUR CARRIER PROTEIN YEDF-RELATED"/>
    <property type="match status" value="1"/>
</dbReference>
<keyword evidence="4" id="KW-1185">Reference proteome</keyword>
<dbReference type="InterPro" id="IPR019870">
    <property type="entry name" value="Se_metab_YedF"/>
</dbReference>
<dbReference type="PROSITE" id="PS01148">
    <property type="entry name" value="UPF0033"/>
    <property type="match status" value="1"/>
</dbReference>
<dbReference type="RefSeq" id="WP_059175498.1">
    <property type="nucleotide sequence ID" value="NZ_BCNO01000001.1"/>
</dbReference>
<protein>
    <submittedName>
        <fullName evidence="3">Selenium metabolism protein YedF</fullName>
    </submittedName>
</protein>
<name>A0A0U9HTY4_9BACT</name>
<dbReference type="InterPro" id="IPR027396">
    <property type="entry name" value="DsrEFH-like"/>
</dbReference>
<dbReference type="InterPro" id="IPR036868">
    <property type="entry name" value="TusA-like_sf"/>
</dbReference>
<evidence type="ECO:0000313" key="3">
    <source>
        <dbReference type="EMBL" id="GAQ94013.1"/>
    </source>
</evidence>
<dbReference type="PANTHER" id="PTHR33279">
    <property type="entry name" value="SULFUR CARRIER PROTEIN YEDF-RELATED"/>
    <property type="match status" value="1"/>
</dbReference>
<dbReference type="NCBIfam" id="TIGR03527">
    <property type="entry name" value="selenium_YedF"/>
    <property type="match status" value="1"/>
</dbReference>
<gene>
    <name evidence="3" type="ORF">TAGGR_1181</name>
</gene>
<comment type="similarity">
    <text evidence="1">Belongs to the sulfur carrier protein TusA family.</text>
</comment>
<comment type="caution">
    <text evidence="3">The sequence shown here is derived from an EMBL/GenBank/DDBJ whole genome shotgun (WGS) entry which is preliminary data.</text>
</comment>
<dbReference type="Gene3D" id="3.30.110.40">
    <property type="entry name" value="TusA-like domain"/>
    <property type="match status" value="1"/>
</dbReference>
<evidence type="ECO:0000259" key="2">
    <source>
        <dbReference type="PROSITE" id="PS01148"/>
    </source>
</evidence>
<accession>A0A0U9HTY4</accession>
<dbReference type="Pfam" id="PF01206">
    <property type="entry name" value="TusA"/>
    <property type="match status" value="1"/>
</dbReference>
<dbReference type="AlphaFoldDB" id="A0A0U9HTY4"/>
<proteinExistence type="inferred from homology"/>
<dbReference type="STRING" id="86166.TAGGR_1181"/>
<evidence type="ECO:0000313" key="4">
    <source>
        <dbReference type="Proteomes" id="UP000054976"/>
    </source>
</evidence>
<dbReference type="SUPFAM" id="SSF64307">
    <property type="entry name" value="SirA-like"/>
    <property type="match status" value="1"/>
</dbReference>